<keyword evidence="2" id="KW-0812">Transmembrane</keyword>
<evidence type="ECO:0000256" key="2">
    <source>
        <dbReference type="SAM" id="Phobius"/>
    </source>
</evidence>
<feature type="region of interest" description="Disordered" evidence="1">
    <location>
        <begin position="136"/>
        <end position="159"/>
    </location>
</feature>
<evidence type="ECO:0000256" key="1">
    <source>
        <dbReference type="SAM" id="MobiDB-lite"/>
    </source>
</evidence>
<reference evidence="3" key="2">
    <citation type="submission" date="2023-05" db="EMBL/GenBank/DDBJ databases">
        <authorList>
            <consortium name="Lawrence Berkeley National Laboratory"/>
            <person name="Steindorff A."/>
            <person name="Hensen N."/>
            <person name="Bonometti L."/>
            <person name="Westerberg I."/>
            <person name="Brannstrom I.O."/>
            <person name="Guillou S."/>
            <person name="Cros-Aarteil S."/>
            <person name="Calhoun S."/>
            <person name="Haridas S."/>
            <person name="Kuo A."/>
            <person name="Mondo S."/>
            <person name="Pangilinan J."/>
            <person name="Riley R."/>
            <person name="Labutti K."/>
            <person name="Andreopoulos B."/>
            <person name="Lipzen A."/>
            <person name="Chen C."/>
            <person name="Yanf M."/>
            <person name="Daum C."/>
            <person name="Ng V."/>
            <person name="Clum A."/>
            <person name="Ohm R."/>
            <person name="Martin F."/>
            <person name="Silar P."/>
            <person name="Natvig D."/>
            <person name="Lalanne C."/>
            <person name="Gautier V."/>
            <person name="Ament-Velasquez S.L."/>
            <person name="Kruys A."/>
            <person name="Hutchinson M.I."/>
            <person name="Powell A.J."/>
            <person name="Barry K."/>
            <person name="Miller A.N."/>
            <person name="Grigoriev I.V."/>
            <person name="Debuchy R."/>
            <person name="Gladieux P."/>
            <person name="Thoren M.H."/>
            <person name="Johannesson H."/>
        </authorList>
    </citation>
    <scope>NUCLEOTIDE SEQUENCE</scope>
    <source>
        <strain evidence="3">CBS 892.96</strain>
    </source>
</reference>
<accession>A0AAN7A3J6</accession>
<reference evidence="3" key="1">
    <citation type="journal article" date="2023" name="Mol. Phylogenet. Evol.">
        <title>Genome-scale phylogeny and comparative genomics of the fungal order Sordariales.</title>
        <authorList>
            <person name="Hensen N."/>
            <person name="Bonometti L."/>
            <person name="Westerberg I."/>
            <person name="Brannstrom I.O."/>
            <person name="Guillou S."/>
            <person name="Cros-Aarteil S."/>
            <person name="Calhoun S."/>
            <person name="Haridas S."/>
            <person name="Kuo A."/>
            <person name="Mondo S."/>
            <person name="Pangilinan J."/>
            <person name="Riley R."/>
            <person name="LaButti K."/>
            <person name="Andreopoulos B."/>
            <person name="Lipzen A."/>
            <person name="Chen C."/>
            <person name="Yan M."/>
            <person name="Daum C."/>
            <person name="Ng V."/>
            <person name="Clum A."/>
            <person name="Steindorff A."/>
            <person name="Ohm R.A."/>
            <person name="Martin F."/>
            <person name="Silar P."/>
            <person name="Natvig D.O."/>
            <person name="Lalanne C."/>
            <person name="Gautier V."/>
            <person name="Ament-Velasquez S.L."/>
            <person name="Kruys A."/>
            <person name="Hutchinson M.I."/>
            <person name="Powell A.J."/>
            <person name="Barry K."/>
            <person name="Miller A.N."/>
            <person name="Grigoriev I.V."/>
            <person name="Debuchy R."/>
            <person name="Gladieux P."/>
            <person name="Hiltunen Thoren M."/>
            <person name="Johannesson H."/>
        </authorList>
    </citation>
    <scope>NUCLEOTIDE SEQUENCE</scope>
    <source>
        <strain evidence="3">CBS 892.96</strain>
    </source>
</reference>
<protein>
    <submittedName>
        <fullName evidence="3">Uncharacterized protein</fullName>
    </submittedName>
</protein>
<evidence type="ECO:0000313" key="3">
    <source>
        <dbReference type="EMBL" id="KAK4172075.1"/>
    </source>
</evidence>
<dbReference type="AlphaFoldDB" id="A0AAN7A3J6"/>
<keyword evidence="4" id="KW-1185">Reference proteome</keyword>
<keyword evidence="2" id="KW-0472">Membrane</keyword>
<proteinExistence type="predicted"/>
<feature type="transmembrane region" description="Helical" evidence="2">
    <location>
        <begin position="59"/>
        <end position="77"/>
    </location>
</feature>
<sequence>MAIQWVAGVWVINILTKGGYMVWMKTRGTRSEEIISDKTCWSMEYRFPIKLGLRTDYDLIRISIFLILLALLASPVLEDALNWKSSLEAAGSAPARSGNPEAQIYSRNFISSAEGKVGHDAIWNAASLADIELENGTSTRRDLEETNHPTQRRLPGLAS</sequence>
<gene>
    <name evidence="3" type="ORF">QBC36DRAFT_294718</name>
</gene>
<dbReference type="Proteomes" id="UP001302321">
    <property type="component" value="Unassembled WGS sequence"/>
</dbReference>
<keyword evidence="2" id="KW-1133">Transmembrane helix</keyword>
<comment type="caution">
    <text evidence="3">The sequence shown here is derived from an EMBL/GenBank/DDBJ whole genome shotgun (WGS) entry which is preliminary data.</text>
</comment>
<organism evidence="3 4">
    <name type="scientific">Triangularia setosa</name>
    <dbReference type="NCBI Taxonomy" id="2587417"/>
    <lineage>
        <taxon>Eukaryota</taxon>
        <taxon>Fungi</taxon>
        <taxon>Dikarya</taxon>
        <taxon>Ascomycota</taxon>
        <taxon>Pezizomycotina</taxon>
        <taxon>Sordariomycetes</taxon>
        <taxon>Sordariomycetidae</taxon>
        <taxon>Sordariales</taxon>
        <taxon>Podosporaceae</taxon>
        <taxon>Triangularia</taxon>
    </lineage>
</organism>
<evidence type="ECO:0000313" key="4">
    <source>
        <dbReference type="Proteomes" id="UP001302321"/>
    </source>
</evidence>
<dbReference type="EMBL" id="MU866467">
    <property type="protein sequence ID" value="KAK4172075.1"/>
    <property type="molecule type" value="Genomic_DNA"/>
</dbReference>
<name>A0AAN7A3J6_9PEZI</name>